<keyword evidence="4" id="KW-1185">Reference proteome</keyword>
<dbReference type="SUPFAM" id="SSF56672">
    <property type="entry name" value="DNA/RNA polymerases"/>
    <property type="match status" value="1"/>
</dbReference>
<name>A0ABD0P6A5_CIRMR</name>
<evidence type="ECO:0000256" key="1">
    <source>
        <dbReference type="SAM" id="MobiDB-lite"/>
    </source>
</evidence>
<dbReference type="Pfam" id="PF17919">
    <property type="entry name" value="RT_RNaseH_2"/>
    <property type="match status" value="1"/>
</dbReference>
<dbReference type="InterPro" id="IPR043502">
    <property type="entry name" value="DNA/RNA_pol_sf"/>
</dbReference>
<dbReference type="AlphaFoldDB" id="A0ABD0P6A5"/>
<dbReference type="EMBL" id="JAMKFB020000018">
    <property type="protein sequence ID" value="KAL0168513.1"/>
    <property type="molecule type" value="Genomic_DNA"/>
</dbReference>
<gene>
    <name evidence="3" type="ORF">M9458_036735</name>
</gene>
<feature type="domain" description="Reverse transcriptase/retrotransposon-derived protein RNase H-like" evidence="2">
    <location>
        <begin position="58"/>
        <end position="131"/>
    </location>
</feature>
<dbReference type="Gene3D" id="3.10.20.370">
    <property type="match status" value="1"/>
</dbReference>
<protein>
    <recommendedName>
        <fullName evidence="2">Reverse transcriptase/retrotransposon-derived protein RNase H-like domain-containing protein</fullName>
    </recommendedName>
</protein>
<dbReference type="InterPro" id="IPR043128">
    <property type="entry name" value="Rev_trsase/Diguanyl_cyclase"/>
</dbReference>
<accession>A0ABD0P6A5</accession>
<dbReference type="FunFam" id="3.30.70.270:FF:000020">
    <property type="entry name" value="Transposon Tf2-6 polyprotein-like Protein"/>
    <property type="match status" value="1"/>
</dbReference>
<evidence type="ECO:0000313" key="3">
    <source>
        <dbReference type="EMBL" id="KAL0168513.1"/>
    </source>
</evidence>
<proteinExistence type="predicted"/>
<dbReference type="Proteomes" id="UP001529510">
    <property type="component" value="Unassembled WGS sequence"/>
</dbReference>
<dbReference type="PANTHER" id="PTHR34072:SF42">
    <property type="entry name" value="INTEGRASE CATALYTIC DOMAIN-CONTAINING PROTEIN"/>
    <property type="match status" value="1"/>
</dbReference>
<sequence>MDQKKVDAVRHWSIPTSIKELQRFLGFANFYRHFVANFSTLAAPLIFLLQKAPKSLSWSPAASEAFHQLKLAFTTAPTLVHPNPNLPFIVEVDTSTTGVGAVLSQRQGVPPKLHPCAAFSKKLSLAEQNYDLAIENFEPSNWHWKNGVIGWSQPPIRSYHRPSQPRIPQRSQTPKPPR</sequence>
<comment type="caution">
    <text evidence="3">The sequence shown here is derived from an EMBL/GenBank/DDBJ whole genome shotgun (WGS) entry which is preliminary data.</text>
</comment>
<evidence type="ECO:0000259" key="2">
    <source>
        <dbReference type="Pfam" id="PF17919"/>
    </source>
</evidence>
<reference evidence="3 4" key="1">
    <citation type="submission" date="2024-05" db="EMBL/GenBank/DDBJ databases">
        <title>Genome sequencing and assembly of Indian major carp, Cirrhinus mrigala (Hamilton, 1822).</title>
        <authorList>
            <person name="Mohindra V."/>
            <person name="Chowdhury L.M."/>
            <person name="Lal K."/>
            <person name="Jena J.K."/>
        </authorList>
    </citation>
    <scope>NUCLEOTIDE SEQUENCE [LARGE SCALE GENOMIC DNA]</scope>
    <source>
        <strain evidence="3">CM1030</strain>
        <tissue evidence="3">Blood</tissue>
    </source>
</reference>
<dbReference type="PANTHER" id="PTHR34072">
    <property type="entry name" value="ENZYMATIC POLYPROTEIN-RELATED"/>
    <property type="match status" value="1"/>
</dbReference>
<feature type="region of interest" description="Disordered" evidence="1">
    <location>
        <begin position="155"/>
        <end position="178"/>
    </location>
</feature>
<organism evidence="3 4">
    <name type="scientific">Cirrhinus mrigala</name>
    <name type="common">Mrigala</name>
    <dbReference type="NCBI Taxonomy" id="683832"/>
    <lineage>
        <taxon>Eukaryota</taxon>
        <taxon>Metazoa</taxon>
        <taxon>Chordata</taxon>
        <taxon>Craniata</taxon>
        <taxon>Vertebrata</taxon>
        <taxon>Euteleostomi</taxon>
        <taxon>Actinopterygii</taxon>
        <taxon>Neopterygii</taxon>
        <taxon>Teleostei</taxon>
        <taxon>Ostariophysi</taxon>
        <taxon>Cypriniformes</taxon>
        <taxon>Cyprinidae</taxon>
        <taxon>Labeoninae</taxon>
        <taxon>Labeonini</taxon>
        <taxon>Cirrhinus</taxon>
    </lineage>
</organism>
<evidence type="ECO:0000313" key="4">
    <source>
        <dbReference type="Proteomes" id="UP001529510"/>
    </source>
</evidence>
<feature type="compositionally biased region" description="Polar residues" evidence="1">
    <location>
        <begin position="169"/>
        <end position="178"/>
    </location>
</feature>
<dbReference type="InterPro" id="IPR041577">
    <property type="entry name" value="RT_RNaseH_2"/>
</dbReference>
<dbReference type="Gene3D" id="3.30.70.270">
    <property type="match status" value="1"/>
</dbReference>